<dbReference type="Proteomes" id="UP000000503">
    <property type="component" value="Chromosome"/>
</dbReference>
<dbReference type="RefSeq" id="WP_013969596.1">
    <property type="nucleotide sequence ID" value="NC_015732.1"/>
</dbReference>
<dbReference type="KEGG" id="scd:Spica_2192"/>
<dbReference type="STRING" id="744872.Spica_2192"/>
<dbReference type="EMBL" id="CP002868">
    <property type="protein sequence ID" value="AEJ20318.1"/>
    <property type="molecule type" value="Genomic_DNA"/>
</dbReference>
<gene>
    <name evidence="2" type="ordered locus">Spica_2192</name>
    <name evidence="3" type="ordered locus">Spica_2198</name>
</gene>
<dbReference type="AlphaFoldDB" id="F8F240"/>
<reference evidence="4" key="2">
    <citation type="journal article" date="2013" name="Stand. Genomic Sci.">
        <title>Genome sequence of the thermophilic fresh-water bacterium Spirochaeta caldaria type strain (H1(T)), reclassification of Spirochaeta caldaria, Spirochaeta stenostrepta, and Spirochaeta zuelzerae in the genus Treponema as Treponema caldaria comb. nov., Treponema stenostrepta comb. nov., and Treponema zuelzerae comb. nov., and emendation of the genus Treponema.</title>
        <authorList>
            <person name="Abt B."/>
            <person name="Goker M."/>
            <person name="Scheuner C."/>
            <person name="Han C."/>
            <person name="Lu M."/>
            <person name="Misra M."/>
            <person name="Lapidus A."/>
            <person name="Nolan M."/>
            <person name="Lucas S."/>
            <person name="Hammon N."/>
            <person name="Deshpande S."/>
            <person name="Cheng J.F."/>
            <person name="Tapia R."/>
            <person name="Goodwin L.A."/>
            <person name="Pitluck S."/>
            <person name="Liolios K."/>
            <person name="Pagani I."/>
            <person name="Ivanova N."/>
            <person name="Mavromatis K."/>
            <person name="Mikhailova N."/>
            <person name="Huntemann M."/>
            <person name="Pati A."/>
            <person name="Chen A."/>
            <person name="Palaniappan K."/>
            <person name="Land M."/>
            <person name="Hauser L."/>
            <person name="Jeffries C.D."/>
            <person name="Rohde M."/>
            <person name="Spring S."/>
            <person name="Gronow S."/>
            <person name="Detter J.C."/>
            <person name="Bristow J."/>
            <person name="Eisen J.A."/>
            <person name="Markowitz V."/>
            <person name="Hugenholtz P."/>
            <person name="Kyrpides N.C."/>
            <person name="Woyke T."/>
            <person name="Klenk H.P."/>
        </authorList>
    </citation>
    <scope>NUCLEOTIDE SEQUENCE</scope>
    <source>
        <strain evidence="4">ATCC 51460 / DSM 7334 / H1</strain>
    </source>
</reference>
<dbReference type="HOGENOM" id="CLU_2721087_0_0_12"/>
<evidence type="ECO:0000313" key="2">
    <source>
        <dbReference type="EMBL" id="AEJ20312.1"/>
    </source>
</evidence>
<reference evidence="2" key="1">
    <citation type="submission" date="2011-06" db="EMBL/GenBank/DDBJ databases">
        <title>The complete genome of Treponema caldarium DSM 7334.</title>
        <authorList>
            <consortium name="US DOE Joint Genome Institute (JGI-PGF)"/>
            <person name="Lucas S."/>
            <person name="Han J."/>
            <person name="Lapidus A."/>
            <person name="Bruce D."/>
            <person name="Goodwin L."/>
            <person name="Pitluck S."/>
            <person name="Peters L."/>
            <person name="Kyrpides N."/>
            <person name="Mavromatis K."/>
            <person name="Ivanova N."/>
            <person name="Ovchinnikova G."/>
            <person name="Lu M."/>
            <person name="Misra M."/>
            <person name="Detter J.C."/>
            <person name="Tapia R."/>
            <person name="Han C."/>
            <person name="Land M."/>
            <person name="Hauser L."/>
            <person name="Markowitz V."/>
            <person name="Cheng J.-F."/>
            <person name="Hugenholtz P."/>
            <person name="Woyke T."/>
            <person name="Wu D."/>
            <person name="Spring S."/>
            <person name="Schroeder M."/>
            <person name="Brambilla E."/>
            <person name="Klenk H.-P."/>
            <person name="Eisen J.A."/>
        </authorList>
    </citation>
    <scope>NUCLEOTIDE SEQUENCE</scope>
    <source>
        <strain evidence="2">DSM 7334</strain>
    </source>
</reference>
<organism evidence="2 4">
    <name type="scientific">Gracilinema caldarium (strain ATCC 51460 / DSM 7334 / H1)</name>
    <name type="common">Treponema caldarium</name>
    <dbReference type="NCBI Taxonomy" id="744872"/>
    <lineage>
        <taxon>Bacteria</taxon>
        <taxon>Pseudomonadati</taxon>
        <taxon>Spirochaetota</taxon>
        <taxon>Spirochaetia</taxon>
        <taxon>Spirochaetales</taxon>
        <taxon>Breznakiellaceae</taxon>
        <taxon>Gracilinema</taxon>
    </lineage>
</organism>
<evidence type="ECO:0000313" key="4">
    <source>
        <dbReference type="Proteomes" id="UP000000503"/>
    </source>
</evidence>
<protein>
    <submittedName>
        <fullName evidence="2">Uncharacterized protein</fullName>
    </submittedName>
</protein>
<name>F8F240_GRAC1</name>
<sequence>MKTNIGLILLVFSFGYLFLNSLRSILIGKGILKHPMYDNEDKKKYLLKMGYISIPFTSLGFIFFVYLLIIAK</sequence>
<dbReference type="KEGG" id="scd:Spica_2198"/>
<feature type="transmembrane region" description="Helical" evidence="1">
    <location>
        <begin position="49"/>
        <end position="71"/>
    </location>
</feature>
<evidence type="ECO:0000256" key="1">
    <source>
        <dbReference type="SAM" id="Phobius"/>
    </source>
</evidence>
<keyword evidence="1" id="KW-0472">Membrane</keyword>
<evidence type="ECO:0000313" key="3">
    <source>
        <dbReference type="EMBL" id="AEJ20318.1"/>
    </source>
</evidence>
<keyword evidence="1" id="KW-1133">Transmembrane helix</keyword>
<dbReference type="EMBL" id="CP002868">
    <property type="protein sequence ID" value="AEJ20312.1"/>
    <property type="molecule type" value="Genomic_DNA"/>
</dbReference>
<proteinExistence type="predicted"/>
<keyword evidence="4" id="KW-1185">Reference proteome</keyword>
<feature type="transmembrane region" description="Helical" evidence="1">
    <location>
        <begin position="6"/>
        <end position="28"/>
    </location>
</feature>
<accession>F8F240</accession>
<keyword evidence="1" id="KW-0812">Transmembrane</keyword>